<dbReference type="EMBL" id="VSSQ01049849">
    <property type="protein sequence ID" value="MPN03928.1"/>
    <property type="molecule type" value="Genomic_DNA"/>
</dbReference>
<dbReference type="AlphaFoldDB" id="A0A645EPI8"/>
<gene>
    <name evidence="1" type="ORF">SDC9_151163</name>
</gene>
<name>A0A645EPI8_9ZZZZ</name>
<organism evidence="1">
    <name type="scientific">bioreactor metagenome</name>
    <dbReference type="NCBI Taxonomy" id="1076179"/>
    <lineage>
        <taxon>unclassified sequences</taxon>
        <taxon>metagenomes</taxon>
        <taxon>ecological metagenomes</taxon>
    </lineage>
</organism>
<evidence type="ECO:0000313" key="1">
    <source>
        <dbReference type="EMBL" id="MPN03928.1"/>
    </source>
</evidence>
<reference evidence="1" key="1">
    <citation type="submission" date="2019-08" db="EMBL/GenBank/DDBJ databases">
        <authorList>
            <person name="Kucharzyk K."/>
            <person name="Murdoch R.W."/>
            <person name="Higgins S."/>
            <person name="Loffler F."/>
        </authorList>
    </citation>
    <scope>NUCLEOTIDE SEQUENCE</scope>
</reference>
<protein>
    <submittedName>
        <fullName evidence="1">Uncharacterized protein</fullName>
    </submittedName>
</protein>
<accession>A0A645EPI8</accession>
<comment type="caution">
    <text evidence="1">The sequence shown here is derived from an EMBL/GenBank/DDBJ whole genome shotgun (WGS) entry which is preliminary data.</text>
</comment>
<sequence length="147" mass="15865">MSEATPAPAAVIRACEPRYCCALLRRSPLTQGIPCGSLIQPRPSRCWLFCWLPSRSSGIVRIVPSWKTNVMLRTWPRTHESVQSPDAVPLNTAPATSGMSMPFAVKLSGPTKTLKGYGSFTVPSIGTRPISAVIATEPMRVELVGTV</sequence>
<proteinExistence type="predicted"/>